<accession>A0AA86JKN8</accession>
<keyword evidence="3 5" id="KW-1133">Transmembrane helix</keyword>
<proteinExistence type="predicted"/>
<protein>
    <submittedName>
        <fullName evidence="6">DoxX family protein</fullName>
    </submittedName>
</protein>
<dbReference type="PANTHER" id="PTHR36974:SF1">
    <property type="entry name" value="DOXX FAMILY MEMBRANE PROTEIN"/>
    <property type="match status" value="1"/>
</dbReference>
<dbReference type="KEGG" id="lto:RGQ30_17880"/>
<sequence>MFNIPGFNLSFSAMPPIPVLVVAAFFIGAGILHFVLLDFFSSIVPPYFSNPEALVKISGIFEILGGIGILVERTRKWAGFGLIALCVAVLPANIHMAMNPDQFANIPVVLLYLRLPLQALVIWVIWKAAHSRQA</sequence>
<dbReference type="EMBL" id="AP028947">
    <property type="protein sequence ID" value="BET26287.1"/>
    <property type="molecule type" value="Genomic_DNA"/>
</dbReference>
<dbReference type="AlphaFoldDB" id="A0AA86JKN8"/>
<evidence type="ECO:0000256" key="5">
    <source>
        <dbReference type="SAM" id="Phobius"/>
    </source>
</evidence>
<evidence type="ECO:0000256" key="3">
    <source>
        <dbReference type="ARBA" id="ARBA00022989"/>
    </source>
</evidence>
<evidence type="ECO:0000313" key="6">
    <source>
        <dbReference type="EMBL" id="BET26287.1"/>
    </source>
</evidence>
<organism evidence="6 7">
    <name type="scientific">Limnobacter thiooxidans</name>
    <dbReference type="NCBI Taxonomy" id="131080"/>
    <lineage>
        <taxon>Bacteria</taxon>
        <taxon>Pseudomonadati</taxon>
        <taxon>Pseudomonadota</taxon>
        <taxon>Betaproteobacteria</taxon>
        <taxon>Burkholderiales</taxon>
        <taxon>Burkholderiaceae</taxon>
        <taxon>Limnobacter</taxon>
    </lineage>
</organism>
<keyword evidence="2 5" id="KW-0812">Transmembrane</keyword>
<dbReference type="Pfam" id="PF13564">
    <property type="entry name" value="DoxX_2"/>
    <property type="match status" value="1"/>
</dbReference>
<evidence type="ECO:0000256" key="1">
    <source>
        <dbReference type="ARBA" id="ARBA00004141"/>
    </source>
</evidence>
<dbReference type="RefSeq" id="WP_338284353.1">
    <property type="nucleotide sequence ID" value="NZ_AP028947.1"/>
</dbReference>
<reference evidence="6 7" key="1">
    <citation type="submission" date="2023-10" db="EMBL/GenBank/DDBJ databases">
        <title>Complete Genome Sequence of Limnobacter thiooxidans CS-K2T, Isolated from freshwater lake sediments in Bavaria, Germany.</title>
        <authorList>
            <person name="Naruki M."/>
            <person name="Watanabe A."/>
            <person name="Warashina T."/>
            <person name="Morita T."/>
            <person name="Arakawa K."/>
        </authorList>
    </citation>
    <scope>NUCLEOTIDE SEQUENCE [LARGE SCALE GENOMIC DNA]</scope>
    <source>
        <strain evidence="6 7">CS-K2</strain>
    </source>
</reference>
<feature type="transmembrane region" description="Helical" evidence="5">
    <location>
        <begin position="106"/>
        <end position="126"/>
    </location>
</feature>
<evidence type="ECO:0000256" key="2">
    <source>
        <dbReference type="ARBA" id="ARBA00022692"/>
    </source>
</evidence>
<evidence type="ECO:0000313" key="7">
    <source>
        <dbReference type="Proteomes" id="UP001329151"/>
    </source>
</evidence>
<gene>
    <name evidence="6" type="ORF">RGQ30_17880</name>
</gene>
<comment type="subcellular location">
    <subcellularLocation>
        <location evidence="1">Membrane</location>
        <topology evidence="1">Multi-pass membrane protein</topology>
    </subcellularLocation>
</comment>
<name>A0AA86JKN8_9BURK</name>
<dbReference type="InterPro" id="IPR032808">
    <property type="entry name" value="DoxX"/>
</dbReference>
<dbReference type="PANTHER" id="PTHR36974">
    <property type="entry name" value="MEMBRANE PROTEIN-RELATED"/>
    <property type="match status" value="1"/>
</dbReference>
<evidence type="ECO:0000256" key="4">
    <source>
        <dbReference type="ARBA" id="ARBA00023136"/>
    </source>
</evidence>
<dbReference type="GO" id="GO:0016020">
    <property type="term" value="C:membrane"/>
    <property type="evidence" value="ECO:0007669"/>
    <property type="project" value="UniProtKB-SubCell"/>
</dbReference>
<keyword evidence="4 5" id="KW-0472">Membrane</keyword>
<feature type="transmembrane region" description="Helical" evidence="5">
    <location>
        <begin position="20"/>
        <end position="41"/>
    </location>
</feature>
<keyword evidence="7" id="KW-1185">Reference proteome</keyword>
<dbReference type="Proteomes" id="UP001329151">
    <property type="component" value="Chromosome"/>
</dbReference>
<feature type="transmembrane region" description="Helical" evidence="5">
    <location>
        <begin position="77"/>
        <end position="94"/>
    </location>
</feature>